<proteinExistence type="predicted"/>
<organism evidence="2">
    <name type="scientific">Magallana gigas</name>
    <name type="common">Pacific oyster</name>
    <name type="synonym">Crassostrea gigas</name>
    <dbReference type="NCBI Taxonomy" id="29159"/>
    <lineage>
        <taxon>Eukaryota</taxon>
        <taxon>Metazoa</taxon>
        <taxon>Spiralia</taxon>
        <taxon>Lophotrochozoa</taxon>
        <taxon>Mollusca</taxon>
        <taxon>Bivalvia</taxon>
        <taxon>Autobranchia</taxon>
        <taxon>Pteriomorphia</taxon>
        <taxon>Ostreida</taxon>
        <taxon>Ostreoidea</taxon>
        <taxon>Ostreidae</taxon>
        <taxon>Magallana</taxon>
    </lineage>
</organism>
<comment type="caution">
    <text evidence="1">Lacks conserved residue(s) required for the propagation of feature annotation.</text>
</comment>
<keyword evidence="1" id="KW-1015">Disulfide bond</keyword>
<dbReference type="PROSITE" id="PS01186">
    <property type="entry name" value="EGF_2"/>
    <property type="match status" value="1"/>
</dbReference>
<sequence>MPELFQIDAHVCKESWTEKEKYKRKCSFWKWGRCTTYRSVTKHKLFCCDGYSTYSDDFTSCNHAICDGKINPTGACTQYYSSDRIVRRDGSVERNSGGSCSSPETCTECNDSFYGDGPYCKICPPIDRCNDRRCTAPGDNVCVYCDGEVAEEEYYRAYTPVPSGKTKCEQACSWRSDSTRCFPGTCTDGLASKCQCSAGFTGHHCEQIVTEASIMENECKLEDPSGSILANPADLNEAPPQPIMWTNNVIWERAVTKWDALFQLPAAPPDLTGLDHYVTDYRFGIKFATTKLRQVRGGSKVAELTHNCEGVSETAPVSTAFSCRRTFEDLKSSLQGFKHDDQVFFSIQATTGGYVKVKNREARNKIEYHPFKGKTTEREFEYHWDLVPPYHNLEQGIDNPQFLTVPDLTESTTVDMTWGGWADDLSGLQKYQYEVHELGHDGSELYEQTIVKSPTDILLTATQASFEVPHPGMFAIHFSAYDKAGNYKTSRKVLLYDNISEVTFKPGKVTRVITASSETNYEWVTKDTQYVDILWKDRFLNHRHEINRWLNKVRQNQAVESRYDDHYGERQVDLIPNVHACVDFQVAYTVLDTSGIVDSQDFTSVSSISAQGNQLNLPWSDGNKLDVTVRAIDVLGKYLDESVTVYRDATPPLIEDLWLTRGDRLNVSVHRVEDFAEMTIEWIAYDFHSGLDSINWRLFDNFTGEDIIHGHEDIPAQGMANDTAACESKYGSYARGANCYETPFWGAYHKHFQIKPAIKTNGGLKVGKDKGLHDSDYYLEVTTTNKAKLTTVLSKKITIDTSPPHTGVVQDGVSGTEEVDYQQGMTLNAHWEGFFDRESGVLFYQYGYDTKPLNASAFSLEASGNGQIVETYSLHATHTVTTEGQYYICVVAYNRALEPSEPVCSDGVTVTTAVPSVKEVNIEGATTTGGLVTDTTNSNYWIVTSNRFRRLIKDPTSDCITKATVVADLDLLPAEHQKGDAFVTVNGSVFCANSTSSPSSLSPTLSKSSMLFVSWLPVDNPGSVHDYEVGFSSTPGSPAPDIMAFRSTKQHPHLHIFHADVPDGAEFHIVIKTISKANVEGIQSIGPCFMDTTPPEFTGPISVAHTNGFLVASWDGGAFADAQEPYKLDLKFAIEKSPHSNASNIAERCLYIIITIDTSPPHTGVVQDGVPGTDEVDYQQGMTLNAHWEGFFDRESGVLFYQYGYDTKPLSASVFSLEASGNGQIFETYSLHATHTVTTEGQYYICVVAYNRALEPSEPVCSDGVTVTTVVPSVKEVNIEGATSTGGLVTDTTNSNYWIVTSNRFRRLIKDPTSDCITKATVVADLDLLPAEHQKGDAFVTVNGSVFCANSTGSPPSLSPMLSKSSMLFVSWLPVDNPGSVHNYEVGFSSTPGSPAPDIMAFRSTKQHPHLHIFHADVPDGTEFHIVIKTISKANVEGIQSIGPCFMDTTPPEFTGPISVAHTNGFLVASWDGGAFVDAQEPNKLDLKFAIGHSPSHTDVQSYTPLQSGGSCVVGDPPTCTAIAISDTEWRLHGHQTYYVTIKAENSAGLSTFAVSEPYIHDVQLASEGLVCDIDATTLNQQAFTDMEDVDFTTIKDSLTAHWEGFSHPHLNVTYKFQAGTTPGGADVVSPVEVGTQDSYSATGLSLETFKTYYVTVTAVTLAGSVTLTSDGVTVIQDGAVLSGITVQDGEPCNMTVDNGTRFKHHFEDNRMRCGDDIDYQASTNSLTAYWEVPSDMDYYTPDTHFAIEEMSPVGNMWTMFREYEHLHKHSEAKVTDLDLKPGRMYRVAVKLCAITTCYAPLYSDGVLVLANPPAQGKMTVEHQNTTQSGGSTEKIVVNMEKFYDPDIVDEADKYAVIDKYEWAITDNAHIGRTHTIWTEVTGVTETLAGKGMQFDVELQGEFDFSKCRRLAVRGYNKAKLFSSMSVDIKDCKAFDPILIKPKHVLDAVGKPDGDRVKTLKYRSDVILGPQEKGFNVSQRKIGGNMFKNLMEENYNA</sequence>
<dbReference type="PROSITE" id="PS00022">
    <property type="entry name" value="EGF_1"/>
    <property type="match status" value="1"/>
</dbReference>
<protein>
    <submittedName>
        <fullName evidence="2">Uncharacterized protein</fullName>
    </submittedName>
</protein>
<dbReference type="HOGENOM" id="CLU_233989_0_0_1"/>
<dbReference type="PANTHER" id="PTHR16897">
    <property type="entry name" value="OS10G0105400 PROTEIN"/>
    <property type="match status" value="1"/>
</dbReference>
<evidence type="ECO:0000256" key="1">
    <source>
        <dbReference type="PROSITE-ProRule" id="PRU00076"/>
    </source>
</evidence>
<dbReference type="EMBL" id="JH816007">
    <property type="protein sequence ID" value="EKC31227.1"/>
    <property type="molecule type" value="Genomic_DNA"/>
</dbReference>
<feature type="disulfide bond" evidence="1">
    <location>
        <begin position="196"/>
        <end position="205"/>
    </location>
</feature>
<keyword evidence="1" id="KW-0245">EGF-like domain</keyword>
<dbReference type="PROSITE" id="PS50026">
    <property type="entry name" value="EGF_3"/>
    <property type="match status" value="1"/>
</dbReference>
<dbReference type="InParanoid" id="K1Q3W1"/>
<dbReference type="InterPro" id="IPR000742">
    <property type="entry name" value="EGF"/>
</dbReference>
<accession>K1Q3W1</accession>
<dbReference type="CDD" id="cd00054">
    <property type="entry name" value="EGF_CA"/>
    <property type="match status" value="1"/>
</dbReference>
<gene>
    <name evidence="2" type="ORF">CGI_10007119</name>
</gene>
<name>K1Q3W1_MAGGI</name>
<evidence type="ECO:0000313" key="2">
    <source>
        <dbReference type="EMBL" id="EKC31227.1"/>
    </source>
</evidence>
<dbReference type="PANTHER" id="PTHR16897:SF2">
    <property type="entry name" value="OS03G0226600 PROTEIN"/>
    <property type="match status" value="1"/>
</dbReference>
<reference evidence="2" key="1">
    <citation type="journal article" date="2012" name="Nature">
        <title>The oyster genome reveals stress adaptation and complexity of shell formation.</title>
        <authorList>
            <person name="Zhang G."/>
            <person name="Fang X."/>
            <person name="Guo X."/>
            <person name="Li L."/>
            <person name="Luo R."/>
            <person name="Xu F."/>
            <person name="Yang P."/>
            <person name="Zhang L."/>
            <person name="Wang X."/>
            <person name="Qi H."/>
            <person name="Xiong Z."/>
            <person name="Que H."/>
            <person name="Xie Y."/>
            <person name="Holland P.W."/>
            <person name="Paps J."/>
            <person name="Zhu Y."/>
            <person name="Wu F."/>
            <person name="Chen Y."/>
            <person name="Wang J."/>
            <person name="Peng C."/>
            <person name="Meng J."/>
            <person name="Yang L."/>
            <person name="Liu J."/>
            <person name="Wen B."/>
            <person name="Zhang N."/>
            <person name="Huang Z."/>
            <person name="Zhu Q."/>
            <person name="Feng Y."/>
            <person name="Mount A."/>
            <person name="Hedgecock D."/>
            <person name="Xu Z."/>
            <person name="Liu Y."/>
            <person name="Domazet-Loso T."/>
            <person name="Du Y."/>
            <person name="Sun X."/>
            <person name="Zhang S."/>
            <person name="Liu B."/>
            <person name="Cheng P."/>
            <person name="Jiang X."/>
            <person name="Li J."/>
            <person name="Fan D."/>
            <person name="Wang W."/>
            <person name="Fu W."/>
            <person name="Wang T."/>
            <person name="Wang B."/>
            <person name="Zhang J."/>
            <person name="Peng Z."/>
            <person name="Li Y."/>
            <person name="Li N."/>
            <person name="Wang J."/>
            <person name="Chen M."/>
            <person name="He Y."/>
            <person name="Tan F."/>
            <person name="Song X."/>
            <person name="Zheng Q."/>
            <person name="Huang R."/>
            <person name="Yang H."/>
            <person name="Du X."/>
            <person name="Chen L."/>
            <person name="Yang M."/>
            <person name="Gaffney P.M."/>
            <person name="Wang S."/>
            <person name="Luo L."/>
            <person name="She Z."/>
            <person name="Ming Y."/>
            <person name="Huang W."/>
            <person name="Zhang S."/>
            <person name="Huang B."/>
            <person name="Zhang Y."/>
            <person name="Qu T."/>
            <person name="Ni P."/>
            <person name="Miao G."/>
            <person name="Wang J."/>
            <person name="Wang Q."/>
            <person name="Steinberg C.E."/>
            <person name="Wang H."/>
            <person name="Li N."/>
            <person name="Qian L."/>
            <person name="Zhang G."/>
            <person name="Li Y."/>
            <person name="Yang H."/>
            <person name="Liu X."/>
            <person name="Wang J."/>
            <person name="Yin Y."/>
            <person name="Wang J."/>
        </authorList>
    </citation>
    <scope>NUCLEOTIDE SEQUENCE [LARGE SCALE GENOMIC DNA]</scope>
    <source>
        <strain evidence="2">05x7-T-G4-1.051#20</strain>
    </source>
</reference>